<evidence type="ECO:0000256" key="1">
    <source>
        <dbReference type="SAM" id="Coils"/>
    </source>
</evidence>
<dbReference type="Pfam" id="PF12260">
    <property type="entry name" value="PIP49_C"/>
    <property type="match status" value="1"/>
</dbReference>
<dbReference type="InterPro" id="IPR011598">
    <property type="entry name" value="bHLH_dom"/>
</dbReference>
<dbReference type="CDD" id="cd11390">
    <property type="entry name" value="bHLH_TS"/>
    <property type="match status" value="1"/>
</dbReference>
<feature type="domain" description="BHLH" evidence="3">
    <location>
        <begin position="70"/>
        <end position="127"/>
    </location>
</feature>
<keyword evidence="1" id="KW-0175">Coiled coil</keyword>
<dbReference type="PROSITE" id="PS50888">
    <property type="entry name" value="BHLH"/>
    <property type="match status" value="1"/>
</dbReference>
<name>A0A183CDR7_GLOPA</name>
<dbReference type="PANTHER" id="PTHR21093">
    <property type="entry name" value="DIVERGENT PROTEIN KINASE DOMAIN 1C-RELATED"/>
    <property type="match status" value="1"/>
</dbReference>
<organism evidence="4 5">
    <name type="scientific">Globodera pallida</name>
    <name type="common">Potato cyst nematode worm</name>
    <name type="synonym">Heterodera pallida</name>
    <dbReference type="NCBI Taxonomy" id="36090"/>
    <lineage>
        <taxon>Eukaryota</taxon>
        <taxon>Metazoa</taxon>
        <taxon>Ecdysozoa</taxon>
        <taxon>Nematoda</taxon>
        <taxon>Chromadorea</taxon>
        <taxon>Rhabditida</taxon>
        <taxon>Tylenchina</taxon>
        <taxon>Tylenchomorpha</taxon>
        <taxon>Tylenchoidea</taxon>
        <taxon>Heteroderidae</taxon>
        <taxon>Heteroderinae</taxon>
        <taxon>Globodera</taxon>
    </lineage>
</organism>
<keyword evidence="4" id="KW-1185">Reference proteome</keyword>
<dbReference type="PANTHER" id="PTHR21093:SF2">
    <property type="entry name" value="DIVERGENT PROTEIN KINASE DOMAIN 1C"/>
    <property type="match status" value="1"/>
</dbReference>
<dbReference type="SUPFAM" id="SSF47459">
    <property type="entry name" value="HLH, helix-loop-helix DNA-binding domain"/>
    <property type="match status" value="1"/>
</dbReference>
<evidence type="ECO:0000313" key="4">
    <source>
        <dbReference type="Proteomes" id="UP000050741"/>
    </source>
</evidence>
<dbReference type="InterPro" id="IPR022049">
    <property type="entry name" value="FAM69_kinase_dom"/>
</dbReference>
<feature type="region of interest" description="Disordered" evidence="2">
    <location>
        <begin position="1"/>
        <end position="32"/>
    </location>
</feature>
<dbReference type="InterPro" id="IPR036638">
    <property type="entry name" value="HLH_DNA-bd_sf"/>
</dbReference>
<feature type="region of interest" description="Disordered" evidence="2">
    <location>
        <begin position="157"/>
        <end position="194"/>
    </location>
</feature>
<evidence type="ECO:0000259" key="3">
    <source>
        <dbReference type="PROSITE" id="PS50888"/>
    </source>
</evidence>
<proteinExistence type="predicted"/>
<reference evidence="4" key="1">
    <citation type="submission" date="2013-12" db="EMBL/GenBank/DDBJ databases">
        <authorList>
            <person name="Aslett M."/>
        </authorList>
    </citation>
    <scope>NUCLEOTIDE SEQUENCE [LARGE SCALE GENOMIC DNA]</scope>
    <source>
        <strain evidence="4">Lindley</strain>
    </source>
</reference>
<reference evidence="4" key="2">
    <citation type="submission" date="2014-05" db="EMBL/GenBank/DDBJ databases">
        <title>The genome and life-stage specific transcriptomes of Globodera pallida elucidate key aspects of plant parasitism by a cyst nematode.</title>
        <authorList>
            <person name="Cotton J.A."/>
            <person name="Lilley C.J."/>
            <person name="Jones L.M."/>
            <person name="Kikuchi T."/>
            <person name="Reid A.J."/>
            <person name="Thorpe P."/>
            <person name="Tsai I.J."/>
            <person name="Beasley H."/>
            <person name="Blok V."/>
            <person name="Cock P.J.A."/>
            <person name="Van den Akker S.E."/>
            <person name="Holroyd N."/>
            <person name="Hunt M."/>
            <person name="Mantelin S."/>
            <person name="Naghra H."/>
            <person name="Pain A."/>
            <person name="Palomares-Rius J.E."/>
            <person name="Zarowiecki M."/>
            <person name="Berriman M."/>
            <person name="Jones J.T."/>
            <person name="Urwin P.E."/>
        </authorList>
    </citation>
    <scope>NUCLEOTIDE SEQUENCE [LARGE SCALE GENOMIC DNA]</scope>
    <source>
        <strain evidence="4">Lindley</strain>
    </source>
</reference>
<dbReference type="Gene3D" id="4.10.280.10">
    <property type="entry name" value="Helix-loop-helix DNA-binding domain"/>
    <property type="match status" value="1"/>
</dbReference>
<accession>A0A183CDR7</accession>
<protein>
    <submittedName>
        <fullName evidence="5">BHLH domain-containing protein</fullName>
    </submittedName>
</protein>
<feature type="coiled-coil region" evidence="1">
    <location>
        <begin position="76"/>
        <end position="151"/>
    </location>
</feature>
<feature type="compositionally biased region" description="Polar residues" evidence="2">
    <location>
        <begin position="179"/>
        <end position="188"/>
    </location>
</feature>
<dbReference type="Pfam" id="PF00010">
    <property type="entry name" value="HLH"/>
    <property type="match status" value="1"/>
</dbReference>
<dbReference type="SMART" id="SM00353">
    <property type="entry name" value="HLH"/>
    <property type="match status" value="1"/>
</dbReference>
<evidence type="ECO:0000313" key="5">
    <source>
        <dbReference type="WBParaSite" id="GPLIN_001102100"/>
    </source>
</evidence>
<dbReference type="WBParaSite" id="GPLIN_001102100">
    <property type="protein sequence ID" value="GPLIN_001102100"/>
    <property type="gene ID" value="GPLIN_001102100"/>
</dbReference>
<dbReference type="AlphaFoldDB" id="A0A183CDR7"/>
<dbReference type="GO" id="GO:0046983">
    <property type="term" value="F:protein dimerization activity"/>
    <property type="evidence" value="ECO:0007669"/>
    <property type="project" value="InterPro"/>
</dbReference>
<reference evidence="5" key="3">
    <citation type="submission" date="2016-06" db="UniProtKB">
        <authorList>
            <consortium name="WormBaseParasite"/>
        </authorList>
    </citation>
    <scope>IDENTIFICATION</scope>
</reference>
<sequence length="627" mass="70711">MSSVERGESANDGEELSKLKNGGGSVGKRNIAQLGAEKVEPYVRKRRCSASSSERSRKRAEQLNEEEQNILRLCINSRERKRMHELNDALDDLKRVIPCAESDERTGARKMSKINTIILATNWIRRLNNELAQLRANNEKLLLQLLAVRTNCQNSKEKAMGTRAEGNEEKTEDQPVTCAASTSSQQNALRPGADPHRKLPVGHVGIVPPPPPRIPSAESSSPLLPPLVPFTSQMLPSNAAFLMQGRPNQILSNAFAVQQLLAIKSANEFGPENGGVDLFGHLPAALFPSNLQIHSPSTNQQRPSAAWRHGRYAGDFCATLCNVDGNGTRNWTLADYTRGGNKHVLKLRIDGRDSVLKMQFPYAADYDQKIDFESVDEGEFTDMLLDLVNEHLRLGWPQRHKAQLLRKIWPPLNAGDRRRALNATEKRSVWALLQQDEFINSAILQMSRVTPKLLDVCGHAYRVEYLIPFRMKPYYLNLKAKILIHLMGTLKLFHEFLNEPFQWCDVKFDNLGLSADYPKRFVVMDSDMLYTESRLDSLLRAQRCSNDTQCGLFDCASKCNMTSGFCTGRTNDNIDVFCKKLVVQQLFGSFWSKSNRYLSACHDPEPVNATQRLNSLRLTWAWTLSDV</sequence>
<evidence type="ECO:0000256" key="2">
    <source>
        <dbReference type="SAM" id="MobiDB-lite"/>
    </source>
</evidence>
<dbReference type="Proteomes" id="UP000050741">
    <property type="component" value="Unassembled WGS sequence"/>
</dbReference>
<feature type="compositionally biased region" description="Basic and acidic residues" evidence="2">
    <location>
        <begin position="157"/>
        <end position="173"/>
    </location>
</feature>
<feature type="region of interest" description="Disordered" evidence="2">
    <location>
        <begin position="43"/>
        <end position="62"/>
    </location>
</feature>